<evidence type="ECO:0000313" key="1">
    <source>
        <dbReference type="Proteomes" id="UP000887576"/>
    </source>
</evidence>
<organism evidence="1 2">
    <name type="scientific">Panagrolaimus sp. JU765</name>
    <dbReference type="NCBI Taxonomy" id="591449"/>
    <lineage>
        <taxon>Eukaryota</taxon>
        <taxon>Metazoa</taxon>
        <taxon>Ecdysozoa</taxon>
        <taxon>Nematoda</taxon>
        <taxon>Chromadorea</taxon>
        <taxon>Rhabditida</taxon>
        <taxon>Tylenchina</taxon>
        <taxon>Panagrolaimomorpha</taxon>
        <taxon>Panagrolaimoidea</taxon>
        <taxon>Panagrolaimidae</taxon>
        <taxon>Panagrolaimus</taxon>
    </lineage>
</organism>
<proteinExistence type="predicted"/>
<dbReference type="WBParaSite" id="JU765_v2.g6045.t1">
    <property type="protein sequence ID" value="JU765_v2.g6045.t1"/>
    <property type="gene ID" value="JU765_v2.g6045"/>
</dbReference>
<protein>
    <submittedName>
        <fullName evidence="2">Uncharacterized protein</fullName>
    </submittedName>
</protein>
<accession>A0AC34REW6</accession>
<reference evidence="2" key="1">
    <citation type="submission" date="2022-11" db="UniProtKB">
        <authorList>
            <consortium name="WormBaseParasite"/>
        </authorList>
    </citation>
    <scope>IDENTIFICATION</scope>
</reference>
<evidence type="ECO:0000313" key="2">
    <source>
        <dbReference type="WBParaSite" id="JU765_v2.g6045.t1"/>
    </source>
</evidence>
<name>A0AC34REW6_9BILA</name>
<dbReference type="Proteomes" id="UP000887576">
    <property type="component" value="Unplaced"/>
</dbReference>
<sequence length="198" mass="22999">MTNDLNTKVIRQCQKLPHQFVEDMERQREAAELQNGNPIIKSSGVRVEPGRLVGVNAQLLQPPSICYQQTQKVLSTGVWGMLKNDLFFEPAHIRKLYFILTDERMDTRKAQGFCLQLLDRARCYGMRIDEEPMYKTWDEYNSQTVLRNLKEYADEGCTYAFIIGDSDELHHSMKYSELSTRLVTQNVRSRTVDRANNS</sequence>